<dbReference type="GO" id="GO:0043541">
    <property type="term" value="C:UDP-N-acetylglucosamine transferase complex"/>
    <property type="evidence" value="ECO:0007669"/>
    <property type="project" value="TreeGrafter"/>
</dbReference>
<keyword evidence="12" id="KW-0808">Transferase</keyword>
<dbReference type="PANTHER" id="PTHR12154:SF4">
    <property type="entry name" value="UDP-N-ACETYLGLUCOSAMINE TRANSFERASE SUBUNIT ALG14 HOMOLOG"/>
    <property type="match status" value="1"/>
</dbReference>
<dbReference type="GO" id="GO:0004577">
    <property type="term" value="F:N-acetylglucosaminyldiphosphodolichol N-acetylglucosaminyltransferase activity"/>
    <property type="evidence" value="ECO:0007669"/>
    <property type="project" value="TreeGrafter"/>
</dbReference>
<feature type="transmembrane region" description="Helical" evidence="11">
    <location>
        <begin position="6"/>
        <end position="31"/>
    </location>
</feature>
<dbReference type="EMBL" id="KZ819603">
    <property type="protein sequence ID" value="PWN35145.1"/>
    <property type="molecule type" value="Genomic_DNA"/>
</dbReference>
<keyword evidence="7 11" id="KW-0256">Endoplasmic reticulum</keyword>
<keyword evidence="9 11" id="KW-0472">Membrane</keyword>
<comment type="similarity">
    <text evidence="3 11">Belongs to the ALG14 family.</text>
</comment>
<dbReference type="PANTHER" id="PTHR12154">
    <property type="entry name" value="GLYCOSYL TRANSFERASE-RELATED"/>
    <property type="match status" value="1"/>
</dbReference>
<comment type="subcellular location">
    <subcellularLocation>
        <location evidence="1 11">Endoplasmic reticulum membrane</location>
        <topology evidence="1 11">Single-pass membrane protein</topology>
    </subcellularLocation>
    <subcellularLocation>
        <location evidence="2">Nucleus membrane</location>
        <topology evidence="2">Single-pass membrane protein</topology>
    </subcellularLocation>
</comment>
<feature type="transmembrane region" description="Helical" evidence="11">
    <location>
        <begin position="166"/>
        <end position="188"/>
    </location>
</feature>
<evidence type="ECO:0000256" key="11">
    <source>
        <dbReference type="RuleBase" id="RU362127"/>
    </source>
</evidence>
<dbReference type="InParanoid" id="A0A316VI03"/>
<gene>
    <name evidence="11" type="primary">ALG14</name>
    <name evidence="12" type="ORF">FA14DRAFT_171828</name>
</gene>
<dbReference type="Pfam" id="PF08660">
    <property type="entry name" value="Alg14"/>
    <property type="match status" value="1"/>
</dbReference>
<evidence type="ECO:0000256" key="6">
    <source>
        <dbReference type="ARBA" id="ARBA00022692"/>
    </source>
</evidence>
<keyword evidence="13" id="KW-1185">Reference proteome</keyword>
<evidence type="ECO:0000256" key="3">
    <source>
        <dbReference type="ARBA" id="ARBA00009731"/>
    </source>
</evidence>
<name>A0A316VI03_9BASI</name>
<comment type="function">
    <text evidence="11">Involved in protein N-glycosylation. Essential for the second step of the dolichol-linked oligosaccharide pathway. Anchors the catalytic subunit ALG13 to the ER.</text>
</comment>
<accession>A0A316VI03</accession>
<evidence type="ECO:0000313" key="13">
    <source>
        <dbReference type="Proteomes" id="UP000245771"/>
    </source>
</evidence>
<dbReference type="InterPro" id="IPR013969">
    <property type="entry name" value="Oligosacch_biosynth_Alg14"/>
</dbReference>
<dbReference type="OrthoDB" id="17098at2759"/>
<evidence type="ECO:0000256" key="5">
    <source>
        <dbReference type="ARBA" id="ARBA00017467"/>
    </source>
</evidence>
<evidence type="ECO:0000256" key="2">
    <source>
        <dbReference type="ARBA" id="ARBA00004590"/>
    </source>
</evidence>
<dbReference type="AlphaFoldDB" id="A0A316VI03"/>
<keyword evidence="8 11" id="KW-1133">Transmembrane helix</keyword>
<keyword evidence="6 11" id="KW-0812">Transmembrane</keyword>
<evidence type="ECO:0000256" key="7">
    <source>
        <dbReference type="ARBA" id="ARBA00022824"/>
    </source>
</evidence>
<organism evidence="12 13">
    <name type="scientific">Meira miltonrushii</name>
    <dbReference type="NCBI Taxonomy" id="1280837"/>
    <lineage>
        <taxon>Eukaryota</taxon>
        <taxon>Fungi</taxon>
        <taxon>Dikarya</taxon>
        <taxon>Basidiomycota</taxon>
        <taxon>Ustilaginomycotina</taxon>
        <taxon>Exobasidiomycetes</taxon>
        <taxon>Exobasidiales</taxon>
        <taxon>Brachybasidiaceae</taxon>
        <taxon>Meira</taxon>
    </lineage>
</organism>
<evidence type="ECO:0000313" key="12">
    <source>
        <dbReference type="EMBL" id="PWN35145.1"/>
    </source>
</evidence>
<evidence type="ECO:0000256" key="10">
    <source>
        <dbReference type="ARBA" id="ARBA00032062"/>
    </source>
</evidence>
<comment type="caution">
    <text evidence="11">Lacks conserved residue(s) required for the propagation of feature annotation.</text>
</comment>
<dbReference type="FunCoup" id="A0A316VI03">
    <property type="interactions" value="128"/>
</dbReference>
<dbReference type="STRING" id="1280837.A0A316VI03"/>
<evidence type="ECO:0000256" key="9">
    <source>
        <dbReference type="ARBA" id="ARBA00023136"/>
    </source>
</evidence>
<sequence>MTVMEWLKALLTGSIALVTIVITRICFLILFPSQTRTARDPASKCKVAVFLGSGGHTTEMLQLLSALPVQRYSPRVYVVASGDQFSQTKAAEAEGRRGEEVDREAEKGGKDDFQFVTLPRARNVHQAWLSTPLTVLIAFIACIKHIVLPSFSRSAQSGKQQHSSPFADLILMNGPGTCVPIVASVWILRFFGLPSPRMVYVESFARVRSLSLTAKILRYFVDRFVVQWNECNVRGSFYRGWLV</sequence>
<dbReference type="Gene3D" id="3.40.50.2000">
    <property type="entry name" value="Glycogen Phosphorylase B"/>
    <property type="match status" value="1"/>
</dbReference>
<dbReference type="GO" id="GO:0006488">
    <property type="term" value="P:dolichol-linked oligosaccharide biosynthetic process"/>
    <property type="evidence" value="ECO:0007669"/>
    <property type="project" value="InterPro"/>
</dbReference>
<feature type="transmembrane region" description="Helical" evidence="11">
    <location>
        <begin position="127"/>
        <end position="146"/>
    </location>
</feature>
<evidence type="ECO:0000256" key="8">
    <source>
        <dbReference type="ARBA" id="ARBA00022989"/>
    </source>
</evidence>
<reference evidence="12 13" key="1">
    <citation type="journal article" date="2018" name="Mol. Biol. Evol.">
        <title>Broad Genomic Sampling Reveals a Smut Pathogenic Ancestry of the Fungal Clade Ustilaginomycotina.</title>
        <authorList>
            <person name="Kijpornyongpan T."/>
            <person name="Mondo S.J."/>
            <person name="Barry K."/>
            <person name="Sandor L."/>
            <person name="Lee J."/>
            <person name="Lipzen A."/>
            <person name="Pangilinan J."/>
            <person name="LaButti K."/>
            <person name="Hainaut M."/>
            <person name="Henrissat B."/>
            <person name="Grigoriev I.V."/>
            <person name="Spatafora J.W."/>
            <person name="Aime M.C."/>
        </authorList>
    </citation>
    <scope>NUCLEOTIDE SEQUENCE [LARGE SCALE GENOMIC DNA]</scope>
    <source>
        <strain evidence="12 13">MCA 3882</strain>
    </source>
</reference>
<protein>
    <recommendedName>
        <fullName evidence="5 11">UDP-N-acetylglucosamine transferase subunit ALG14</fullName>
    </recommendedName>
    <alternativeName>
        <fullName evidence="10 11">Asparagine-linked glycosylation protein 14</fullName>
    </alternativeName>
</protein>
<dbReference type="Proteomes" id="UP000245771">
    <property type="component" value="Unassembled WGS sequence"/>
</dbReference>
<proteinExistence type="inferred from homology"/>
<evidence type="ECO:0000256" key="4">
    <source>
        <dbReference type="ARBA" id="ARBA00011335"/>
    </source>
</evidence>
<comment type="subunit">
    <text evidence="4 11">Heterodimer with ALG13 to form a functional enzyme.</text>
</comment>
<dbReference type="GO" id="GO:0031965">
    <property type="term" value="C:nuclear membrane"/>
    <property type="evidence" value="ECO:0007669"/>
    <property type="project" value="UniProtKB-SubCell"/>
</dbReference>
<evidence type="ECO:0000256" key="1">
    <source>
        <dbReference type="ARBA" id="ARBA00004389"/>
    </source>
</evidence>